<dbReference type="EMBL" id="BGPR01001558">
    <property type="protein sequence ID" value="GBM56665.1"/>
    <property type="molecule type" value="Genomic_DNA"/>
</dbReference>
<evidence type="ECO:0000313" key="1">
    <source>
        <dbReference type="EMBL" id="GBM56665.1"/>
    </source>
</evidence>
<dbReference type="Proteomes" id="UP000499080">
    <property type="component" value="Unassembled WGS sequence"/>
</dbReference>
<reference evidence="1 2" key="1">
    <citation type="journal article" date="2019" name="Sci. Rep.">
        <title>Orb-weaving spider Araneus ventricosus genome elucidates the spidroin gene catalogue.</title>
        <authorList>
            <person name="Kono N."/>
            <person name="Nakamura H."/>
            <person name="Ohtoshi R."/>
            <person name="Moran D.A.P."/>
            <person name="Shinohara A."/>
            <person name="Yoshida Y."/>
            <person name="Fujiwara M."/>
            <person name="Mori M."/>
            <person name="Tomita M."/>
            <person name="Arakawa K."/>
        </authorList>
    </citation>
    <scope>NUCLEOTIDE SEQUENCE [LARGE SCALE GENOMIC DNA]</scope>
</reference>
<evidence type="ECO:0000313" key="2">
    <source>
        <dbReference type="Proteomes" id="UP000499080"/>
    </source>
</evidence>
<name>A0A4Y2GV26_ARAVE</name>
<gene>
    <name evidence="1" type="ORF">AVEN_154219_1</name>
</gene>
<proteinExistence type="predicted"/>
<keyword evidence="2" id="KW-1185">Reference proteome</keyword>
<dbReference type="AlphaFoldDB" id="A0A4Y2GV26"/>
<comment type="caution">
    <text evidence="1">The sequence shown here is derived from an EMBL/GenBank/DDBJ whole genome shotgun (WGS) entry which is preliminary data.</text>
</comment>
<protein>
    <submittedName>
        <fullName evidence="1">Uncharacterized protein</fullName>
    </submittedName>
</protein>
<organism evidence="1 2">
    <name type="scientific">Araneus ventricosus</name>
    <name type="common">Orbweaver spider</name>
    <name type="synonym">Epeira ventricosa</name>
    <dbReference type="NCBI Taxonomy" id="182803"/>
    <lineage>
        <taxon>Eukaryota</taxon>
        <taxon>Metazoa</taxon>
        <taxon>Ecdysozoa</taxon>
        <taxon>Arthropoda</taxon>
        <taxon>Chelicerata</taxon>
        <taxon>Arachnida</taxon>
        <taxon>Araneae</taxon>
        <taxon>Araneomorphae</taxon>
        <taxon>Entelegynae</taxon>
        <taxon>Araneoidea</taxon>
        <taxon>Araneidae</taxon>
        <taxon>Araneus</taxon>
    </lineage>
</organism>
<sequence length="103" mass="12286">MNKIQKEPNQDYMEEFPSVRNPREFTWQELYCALHCQAILELPGTVWGMNTIQKEPNQDYMEDVAEFPSTRNPRDFDWHELYVALRCQAIVELPGTIIIYFNE</sequence>
<accession>A0A4Y2GV26</accession>